<proteinExistence type="inferred from homology"/>
<evidence type="ECO:0000313" key="5">
    <source>
        <dbReference type="Proteomes" id="UP000463138"/>
    </source>
</evidence>
<comment type="catalytic activity">
    <reaction evidence="1">
        <text>2-hydroxychromene-2-carboxylate = (3E)-4-(2-hydroxyphenyl)-2-oxobut-3-enoate</text>
        <dbReference type="Rhea" id="RHEA:27401"/>
        <dbReference type="ChEBI" id="CHEBI:59350"/>
        <dbReference type="ChEBI" id="CHEBI:59353"/>
        <dbReference type="EC" id="5.99.1.4"/>
    </reaction>
</comment>
<dbReference type="GO" id="GO:0004364">
    <property type="term" value="F:glutathione transferase activity"/>
    <property type="evidence" value="ECO:0007669"/>
    <property type="project" value="TreeGrafter"/>
</dbReference>
<dbReference type="AlphaFoldDB" id="A0A7V7KX95"/>
<dbReference type="EC" id="5.99.1.4" evidence="1"/>
<dbReference type="EMBL" id="QOVF01000003">
    <property type="protein sequence ID" value="KAA0694227.1"/>
    <property type="molecule type" value="Genomic_DNA"/>
</dbReference>
<dbReference type="PIRSF" id="PIRSF006386">
    <property type="entry name" value="HCCAis_GSTk"/>
    <property type="match status" value="1"/>
</dbReference>
<organism evidence="4 5">
    <name type="scientific">Halopseudomonas laoshanensis</name>
    <dbReference type="NCBI Taxonomy" id="2268758"/>
    <lineage>
        <taxon>Bacteria</taxon>
        <taxon>Pseudomonadati</taxon>
        <taxon>Pseudomonadota</taxon>
        <taxon>Gammaproteobacteria</taxon>
        <taxon>Pseudomonadales</taxon>
        <taxon>Pseudomonadaceae</taxon>
        <taxon>Halopseudomonas</taxon>
    </lineage>
</organism>
<protein>
    <recommendedName>
        <fullName evidence="1">2-hydroxychromene-2-carboxylate isomerase</fullName>
        <ecNumber evidence="1">5.99.1.4</ecNumber>
    </recommendedName>
</protein>
<evidence type="ECO:0000259" key="3">
    <source>
        <dbReference type="Pfam" id="PF01323"/>
    </source>
</evidence>
<dbReference type="GO" id="GO:0006749">
    <property type="term" value="P:glutathione metabolic process"/>
    <property type="evidence" value="ECO:0007669"/>
    <property type="project" value="TreeGrafter"/>
</dbReference>
<evidence type="ECO:0000256" key="2">
    <source>
        <dbReference type="PIRSR" id="PIRSR006386-1"/>
    </source>
</evidence>
<keyword evidence="5" id="KW-1185">Reference proteome</keyword>
<dbReference type="GO" id="GO:0018845">
    <property type="term" value="F:2-hydroxychromene-2-carboxylate isomerase activity"/>
    <property type="evidence" value="ECO:0007669"/>
    <property type="project" value="UniProtKB-UniRule"/>
</dbReference>
<sequence length="216" mass="23914">MFERSIRGVTPMSLQFIFDYRSPYAYLANSQLKTLPVPAEYISVDIVAVMDIVGNQPSPKCPAKARYSRMDAGRWARIYGVPMNPNAAAMQAMSSGQIEPDLFSRAALAAADLGVFDTVHDALFTAYWGIPVDLATPEGRIAFLRANSVDADIWQRAEEEDIRGRLSDNVTNAAQRGVFGAPTFFVGDDMFFGNDRLAFVRDALAQNTLNEENHHE</sequence>
<dbReference type="InterPro" id="IPR036249">
    <property type="entry name" value="Thioredoxin-like_sf"/>
</dbReference>
<dbReference type="Proteomes" id="UP000463138">
    <property type="component" value="Unassembled WGS sequence"/>
</dbReference>
<comment type="caution">
    <text evidence="4">The sequence shown here is derived from an EMBL/GenBank/DDBJ whole genome shotgun (WGS) entry which is preliminary data.</text>
</comment>
<dbReference type="GO" id="GO:0004602">
    <property type="term" value="F:glutathione peroxidase activity"/>
    <property type="evidence" value="ECO:0007669"/>
    <property type="project" value="TreeGrafter"/>
</dbReference>
<dbReference type="Pfam" id="PF01323">
    <property type="entry name" value="DSBA"/>
    <property type="match status" value="1"/>
</dbReference>
<comment type="similarity">
    <text evidence="1">Belongs to the GST superfamily. NadH family.</text>
</comment>
<dbReference type="InterPro" id="IPR014440">
    <property type="entry name" value="HCCAis_GSTk"/>
</dbReference>
<dbReference type="InterPro" id="IPR001853">
    <property type="entry name" value="DSBA-like_thioredoxin_dom"/>
</dbReference>
<dbReference type="PANTHER" id="PTHR42943">
    <property type="entry name" value="GLUTATHIONE S-TRANSFERASE KAPPA"/>
    <property type="match status" value="1"/>
</dbReference>
<evidence type="ECO:0000313" key="4">
    <source>
        <dbReference type="EMBL" id="KAA0694227.1"/>
    </source>
</evidence>
<name>A0A7V7KX95_9GAMM</name>
<feature type="active site" description="Nucleophile" evidence="2">
    <location>
        <position position="22"/>
    </location>
</feature>
<dbReference type="InterPro" id="IPR051924">
    <property type="entry name" value="GST_Kappa/NadH"/>
</dbReference>
<dbReference type="SUPFAM" id="SSF52833">
    <property type="entry name" value="Thioredoxin-like"/>
    <property type="match status" value="1"/>
</dbReference>
<dbReference type="PANTHER" id="PTHR42943:SF2">
    <property type="entry name" value="GLUTATHIONE S-TRANSFERASE KAPPA 1"/>
    <property type="match status" value="1"/>
</dbReference>
<reference evidence="4 5" key="1">
    <citation type="submission" date="2018-07" db="EMBL/GenBank/DDBJ databases">
        <title>Pseudomonas laoshanensis sp. nov., isolated from soil.</title>
        <authorList>
            <person name="Sun J."/>
            <person name="Yu L."/>
            <person name="Wang M."/>
            <person name="Zhang C."/>
        </authorList>
    </citation>
    <scope>NUCLEOTIDE SEQUENCE [LARGE SCALE GENOMIC DNA]</scope>
    <source>
        <strain evidence="4 5">Y22</strain>
    </source>
</reference>
<evidence type="ECO:0000256" key="1">
    <source>
        <dbReference type="PIRNR" id="PIRNR006386"/>
    </source>
</evidence>
<accession>A0A7V7KX95</accession>
<dbReference type="OrthoDB" id="5244108at2"/>
<gene>
    <name evidence="4" type="ORF">DT594_13065</name>
</gene>
<keyword evidence="1 4" id="KW-0413">Isomerase</keyword>
<feature type="domain" description="DSBA-like thioredoxin" evidence="3">
    <location>
        <begin position="15"/>
        <end position="205"/>
    </location>
</feature>
<dbReference type="Gene3D" id="3.40.30.10">
    <property type="entry name" value="Glutaredoxin"/>
    <property type="match status" value="1"/>
</dbReference>